<evidence type="ECO:0000313" key="3">
    <source>
        <dbReference type="Proteomes" id="UP000230002"/>
    </source>
</evidence>
<dbReference type="STRING" id="1077348.A0A2G8SCV2"/>
<proteinExistence type="predicted"/>
<organism evidence="2 3">
    <name type="scientific">Ganoderma sinense ZZ0214-1</name>
    <dbReference type="NCBI Taxonomy" id="1077348"/>
    <lineage>
        <taxon>Eukaryota</taxon>
        <taxon>Fungi</taxon>
        <taxon>Dikarya</taxon>
        <taxon>Basidiomycota</taxon>
        <taxon>Agaricomycotina</taxon>
        <taxon>Agaricomycetes</taxon>
        <taxon>Polyporales</taxon>
        <taxon>Polyporaceae</taxon>
        <taxon>Ganoderma</taxon>
    </lineage>
</organism>
<evidence type="ECO:0000313" key="2">
    <source>
        <dbReference type="EMBL" id="PIL31567.1"/>
    </source>
</evidence>
<feature type="compositionally biased region" description="Basic residues" evidence="1">
    <location>
        <begin position="297"/>
        <end position="307"/>
    </location>
</feature>
<feature type="region of interest" description="Disordered" evidence="1">
    <location>
        <begin position="239"/>
        <end position="307"/>
    </location>
</feature>
<accession>A0A2G8SCV2</accession>
<name>A0A2G8SCV2_9APHY</name>
<keyword evidence="3" id="KW-1185">Reference proteome</keyword>
<gene>
    <name evidence="2" type="ORF">GSI_06269</name>
</gene>
<protein>
    <submittedName>
        <fullName evidence="2">Uncharacterized protein</fullName>
    </submittedName>
</protein>
<dbReference type="OrthoDB" id="10251155at2759"/>
<dbReference type="Proteomes" id="UP000230002">
    <property type="component" value="Unassembled WGS sequence"/>
</dbReference>
<sequence>MTTPPPFTSPEDFTPVKGRARQYFCQLCLPPGYKKGQAMSLTAALRHERTNTKHLDKVQERIRNDWNYDPPCDWGPIPLPAGTTAWDQSWPADRADDFILFWLENMAAEERGEKPETMDSFIDRYNKKYQDWLDSWYTGETQEIGQEEDEEEADKVGEEDGWDGVPGLWYDGGSFFPHEDGFNTVYHLPAHRTGDNCSAQFKQEQWQACAADPMSEEWVIREDPREEYLAWGFAPDELPDLHASDATPPSQPQVTLPQMKTRGQKNSNGRRGKNHGQGRDDGGRKKQGRGATDAATHARRGQRAKIY</sequence>
<dbReference type="AlphaFoldDB" id="A0A2G8SCV2"/>
<dbReference type="EMBL" id="AYKW01000012">
    <property type="protein sequence ID" value="PIL31567.1"/>
    <property type="molecule type" value="Genomic_DNA"/>
</dbReference>
<evidence type="ECO:0000256" key="1">
    <source>
        <dbReference type="SAM" id="MobiDB-lite"/>
    </source>
</evidence>
<comment type="caution">
    <text evidence="2">The sequence shown here is derived from an EMBL/GenBank/DDBJ whole genome shotgun (WGS) entry which is preliminary data.</text>
</comment>
<reference evidence="2 3" key="1">
    <citation type="journal article" date="2015" name="Sci. Rep.">
        <title>Chromosome-level genome map provides insights into diverse defense mechanisms in the medicinal fungus Ganoderma sinense.</title>
        <authorList>
            <person name="Zhu Y."/>
            <person name="Xu J."/>
            <person name="Sun C."/>
            <person name="Zhou S."/>
            <person name="Xu H."/>
            <person name="Nelson D.R."/>
            <person name="Qian J."/>
            <person name="Song J."/>
            <person name="Luo H."/>
            <person name="Xiang L."/>
            <person name="Li Y."/>
            <person name="Xu Z."/>
            <person name="Ji A."/>
            <person name="Wang L."/>
            <person name="Lu S."/>
            <person name="Hayward A."/>
            <person name="Sun W."/>
            <person name="Li X."/>
            <person name="Schwartz D.C."/>
            <person name="Wang Y."/>
            <person name="Chen S."/>
        </authorList>
    </citation>
    <scope>NUCLEOTIDE SEQUENCE [LARGE SCALE GENOMIC DNA]</scope>
    <source>
        <strain evidence="2 3">ZZ0214-1</strain>
    </source>
</reference>